<dbReference type="PROSITE" id="PS50160">
    <property type="entry name" value="DNA_LIGASE_A3"/>
    <property type="match status" value="1"/>
</dbReference>
<dbReference type="SUPFAM" id="SSF50249">
    <property type="entry name" value="Nucleic acid-binding proteins"/>
    <property type="match status" value="1"/>
</dbReference>
<accession>A0A0F9RTQ9</accession>
<feature type="domain" description="ATP-dependent DNA ligase family profile" evidence="3">
    <location>
        <begin position="104"/>
        <end position="207"/>
    </location>
</feature>
<reference evidence="4" key="1">
    <citation type="journal article" date="2015" name="Nature">
        <title>Complex archaea that bridge the gap between prokaryotes and eukaryotes.</title>
        <authorList>
            <person name="Spang A."/>
            <person name="Saw J.H."/>
            <person name="Jorgensen S.L."/>
            <person name="Zaremba-Niedzwiedzka K."/>
            <person name="Martijn J."/>
            <person name="Lind A.E."/>
            <person name="van Eijk R."/>
            <person name="Schleper C."/>
            <person name="Guy L."/>
            <person name="Ettema T.J."/>
        </authorList>
    </citation>
    <scope>NUCLEOTIDE SEQUENCE</scope>
</reference>
<comment type="similarity">
    <text evidence="1">Belongs to the ATP-dependent DNA ligase family.</text>
</comment>
<dbReference type="Pfam" id="PF01068">
    <property type="entry name" value="DNA_ligase_A_M"/>
    <property type="match status" value="1"/>
</dbReference>
<dbReference type="Gene3D" id="2.40.50.140">
    <property type="entry name" value="Nucleic acid-binding proteins"/>
    <property type="match status" value="1"/>
</dbReference>
<evidence type="ECO:0000256" key="1">
    <source>
        <dbReference type="ARBA" id="ARBA00007572"/>
    </source>
</evidence>
<evidence type="ECO:0000259" key="3">
    <source>
        <dbReference type="PROSITE" id="PS50160"/>
    </source>
</evidence>
<gene>
    <name evidence="4" type="ORF">LCGC14_0554840</name>
</gene>
<dbReference type="PANTHER" id="PTHR45674">
    <property type="entry name" value="DNA LIGASE 1/3 FAMILY MEMBER"/>
    <property type="match status" value="1"/>
</dbReference>
<dbReference type="AlphaFoldDB" id="A0A0F9RTQ9"/>
<dbReference type="InterPro" id="IPR050191">
    <property type="entry name" value="ATP-dep_DNA_ligase"/>
</dbReference>
<dbReference type="CDD" id="cd07906">
    <property type="entry name" value="Adenylation_DNA_ligase_LigD_LigC"/>
    <property type="match status" value="1"/>
</dbReference>
<dbReference type="GO" id="GO:0005524">
    <property type="term" value="F:ATP binding"/>
    <property type="evidence" value="ECO:0007669"/>
    <property type="project" value="InterPro"/>
</dbReference>
<evidence type="ECO:0000256" key="2">
    <source>
        <dbReference type="ARBA" id="ARBA00022598"/>
    </source>
</evidence>
<dbReference type="Gene3D" id="3.30.470.30">
    <property type="entry name" value="DNA ligase/mRNA capping enzyme"/>
    <property type="match status" value="1"/>
</dbReference>
<proteinExistence type="inferred from homology"/>
<sequence length="322" mass="36012">MEAVSPMLAQTAQEATDDPDRIYDLKYNGMRIVGHVEDGESTLLGRSGIDYTWPFPELHDLAKHVTTKRAVLDGEVVCLGADGLPDFNALQKRYSQRDPLAIKALRERFPARFQVFDVVEVDEFDLTTGGAARATQMQRREILEKILSPGGSVYLSPYVDGNATDLMKEVLRINKEAGRQVFDGIMSKRKSGLYVPGGRGADWQKVKIPQWGTFVICGYTKGTGWREDMMGAVVLGDRSNGSLRWVGCAGSGFKLKALQDLYQLLVPMRTVQSPFDPGTKVPKLDSWVRPELLCEVKYYDTTKTGQLIWPIFQRLRAAEEVT</sequence>
<dbReference type="InterPro" id="IPR012340">
    <property type="entry name" value="NA-bd_OB-fold"/>
</dbReference>
<dbReference type="Pfam" id="PF04679">
    <property type="entry name" value="DNA_ligase_A_C"/>
    <property type="match status" value="1"/>
</dbReference>
<comment type="caution">
    <text evidence="4">The sequence shown here is derived from an EMBL/GenBank/DDBJ whole genome shotgun (WGS) entry which is preliminary data.</text>
</comment>
<protein>
    <recommendedName>
        <fullName evidence="3">ATP-dependent DNA ligase family profile domain-containing protein</fullName>
    </recommendedName>
</protein>
<dbReference type="CDD" id="cd07971">
    <property type="entry name" value="OBF_DNA_ligase_LigD"/>
    <property type="match status" value="1"/>
</dbReference>
<dbReference type="GO" id="GO:0003910">
    <property type="term" value="F:DNA ligase (ATP) activity"/>
    <property type="evidence" value="ECO:0007669"/>
    <property type="project" value="InterPro"/>
</dbReference>
<evidence type="ECO:0000313" key="4">
    <source>
        <dbReference type="EMBL" id="KKN58144.1"/>
    </source>
</evidence>
<dbReference type="EMBL" id="LAZR01000774">
    <property type="protein sequence ID" value="KKN58144.1"/>
    <property type="molecule type" value="Genomic_DNA"/>
</dbReference>
<name>A0A0F9RTQ9_9ZZZZ</name>
<dbReference type="GO" id="GO:0006281">
    <property type="term" value="P:DNA repair"/>
    <property type="evidence" value="ECO:0007669"/>
    <property type="project" value="InterPro"/>
</dbReference>
<dbReference type="InterPro" id="IPR012309">
    <property type="entry name" value="DNA_ligase_ATP-dep_C"/>
</dbReference>
<keyword evidence="2" id="KW-0436">Ligase</keyword>
<dbReference type="InterPro" id="IPR012310">
    <property type="entry name" value="DNA_ligase_ATP-dep_cent"/>
</dbReference>
<dbReference type="GO" id="GO:0006310">
    <property type="term" value="P:DNA recombination"/>
    <property type="evidence" value="ECO:0007669"/>
    <property type="project" value="InterPro"/>
</dbReference>
<dbReference type="PANTHER" id="PTHR45674:SF4">
    <property type="entry name" value="DNA LIGASE 1"/>
    <property type="match status" value="1"/>
</dbReference>
<dbReference type="SUPFAM" id="SSF56091">
    <property type="entry name" value="DNA ligase/mRNA capping enzyme, catalytic domain"/>
    <property type="match status" value="1"/>
</dbReference>
<organism evidence="4">
    <name type="scientific">marine sediment metagenome</name>
    <dbReference type="NCBI Taxonomy" id="412755"/>
    <lineage>
        <taxon>unclassified sequences</taxon>
        <taxon>metagenomes</taxon>
        <taxon>ecological metagenomes</taxon>
    </lineage>
</organism>